<name>A0A0A5G9I7_9BACI</name>
<feature type="transmembrane region" description="Helical" evidence="1">
    <location>
        <begin position="396"/>
        <end position="416"/>
    </location>
</feature>
<gene>
    <name evidence="2" type="ORF">N783_04145</name>
</gene>
<dbReference type="OrthoDB" id="2444734at2"/>
<keyword evidence="1" id="KW-0812">Transmembrane</keyword>
<proteinExistence type="predicted"/>
<comment type="caution">
    <text evidence="2">The sequence shown here is derived from an EMBL/GenBank/DDBJ whole genome shotgun (WGS) entry which is preliminary data.</text>
</comment>
<feature type="transmembrane region" description="Helical" evidence="1">
    <location>
        <begin position="462"/>
        <end position="483"/>
    </location>
</feature>
<accession>A0A0A5G9I7</accession>
<evidence type="ECO:0000256" key="1">
    <source>
        <dbReference type="SAM" id="Phobius"/>
    </source>
</evidence>
<dbReference type="AlphaFoldDB" id="A0A0A5G9I7"/>
<keyword evidence="3" id="KW-1185">Reference proteome</keyword>
<feature type="transmembrane region" description="Helical" evidence="1">
    <location>
        <begin position="495"/>
        <end position="512"/>
    </location>
</feature>
<keyword evidence="1" id="KW-1133">Transmembrane helix</keyword>
<dbReference type="Proteomes" id="UP000030403">
    <property type="component" value="Unassembled WGS sequence"/>
</dbReference>
<organism evidence="2 3">
    <name type="scientific">Pontibacillus marinus BH030004 = DSM 16465</name>
    <dbReference type="NCBI Taxonomy" id="1385511"/>
    <lineage>
        <taxon>Bacteria</taxon>
        <taxon>Bacillati</taxon>
        <taxon>Bacillota</taxon>
        <taxon>Bacilli</taxon>
        <taxon>Bacillales</taxon>
        <taxon>Bacillaceae</taxon>
        <taxon>Pontibacillus</taxon>
    </lineage>
</organism>
<feature type="transmembrane region" description="Helical" evidence="1">
    <location>
        <begin position="9"/>
        <end position="27"/>
    </location>
</feature>
<dbReference type="RefSeq" id="WP_027445936.1">
    <property type="nucleotide sequence ID" value="NZ_AULJ01000019.1"/>
</dbReference>
<feature type="transmembrane region" description="Helical" evidence="1">
    <location>
        <begin position="423"/>
        <end position="442"/>
    </location>
</feature>
<protein>
    <submittedName>
        <fullName evidence="2">Uncharacterized protein</fullName>
    </submittedName>
</protein>
<evidence type="ECO:0000313" key="2">
    <source>
        <dbReference type="EMBL" id="KGX89816.1"/>
    </source>
</evidence>
<dbReference type="STRING" id="1385511.GCA_000425225_01912"/>
<evidence type="ECO:0000313" key="3">
    <source>
        <dbReference type="Proteomes" id="UP000030403"/>
    </source>
</evidence>
<sequence>MLKKIRRNLVWIVPIIIITTIVLGLFWSNLTLIAKQPSDEWSRHIKIGETQTNRTPFSYQNGSEVRVAFFNEGKIFTKTYNQSFELLHGSSKSVPFTKWDPFYYNKGELIYHEDGEIINGETDEFITMADKFYPLEDHLFYSKDHEIYQLNPKSKSSTLLGRISDEYETIVPIVHNNKKYFMAYKSLGFKVPMALYEALPSGELTVKTKDMLKVPISEYFKDISVATKDEGFGIVAKTENDRNEHRLYILESSWDRPSLEFNLLNLKDPNTGRNLKEAGDFRPYYRYGQLHVIFHATGFTERATETMSANNIYQFSKTDSGIDVQQISNTRYFSTNPLLLNKETIMWLDYGIKKKIFISSKNPKLIEKADRFTQTDLTIALGQTVMHLVKSFTSIYLAYPWIVVPLLFFSILFLFFKRSMDQNLPWVLYSGIVVYIIGALLLEEHFFVRTIQARAPDFVTFTGFPYVFILLFGLLALFCLMFVRRTWSVGYKVMYFVGLHIIFLMLTIGGYIL</sequence>
<keyword evidence="1" id="KW-0472">Membrane</keyword>
<reference evidence="2 3" key="1">
    <citation type="submission" date="2013-08" db="EMBL/GenBank/DDBJ databases">
        <authorList>
            <person name="Huang J."/>
            <person name="Wang G."/>
        </authorList>
    </citation>
    <scope>NUCLEOTIDE SEQUENCE [LARGE SCALE GENOMIC DNA]</scope>
    <source>
        <strain evidence="2 3">BH030004</strain>
    </source>
</reference>
<dbReference type="EMBL" id="AVPF01000012">
    <property type="protein sequence ID" value="KGX89816.1"/>
    <property type="molecule type" value="Genomic_DNA"/>
</dbReference>
<dbReference type="eggNOG" id="ENOG502ZEA7">
    <property type="taxonomic scope" value="Bacteria"/>
</dbReference>